<dbReference type="NCBIfam" id="TIGR02063">
    <property type="entry name" value="RNase_R"/>
    <property type="match status" value="1"/>
</dbReference>
<evidence type="ECO:0000256" key="2">
    <source>
        <dbReference type="ARBA" id="ARBA00022490"/>
    </source>
</evidence>
<protein>
    <recommendedName>
        <fullName evidence="7">Ribonuclease R</fullName>
        <shortName evidence="7">RNase R</shortName>
        <ecNumber evidence="7">3.1.13.1</ecNumber>
    </recommendedName>
</protein>
<comment type="catalytic activity">
    <reaction evidence="1 7">
        <text>Exonucleolytic cleavage in the 3'- to 5'-direction to yield nucleoside 5'-phosphates.</text>
        <dbReference type="EC" id="3.1.13.1"/>
    </reaction>
</comment>
<evidence type="ECO:0000313" key="9">
    <source>
        <dbReference type="EMBL" id="AJC49612.1"/>
    </source>
</evidence>
<dbReference type="InterPro" id="IPR012340">
    <property type="entry name" value="NA-bd_OB-fold"/>
</dbReference>
<dbReference type="STRING" id="743971.MYF_00150"/>
<keyword evidence="10" id="KW-1185">Reference proteome</keyword>
<proteinExistence type="inferred from homology"/>
<evidence type="ECO:0000256" key="1">
    <source>
        <dbReference type="ARBA" id="ARBA00001849"/>
    </source>
</evidence>
<keyword evidence="6 7" id="KW-0694">RNA-binding</keyword>
<dbReference type="HAMAP" id="MF_01895">
    <property type="entry name" value="RNase_R"/>
    <property type="match status" value="1"/>
</dbReference>
<evidence type="ECO:0000259" key="8">
    <source>
        <dbReference type="PROSITE" id="PS50126"/>
    </source>
</evidence>
<dbReference type="InterPro" id="IPR011805">
    <property type="entry name" value="RNase_R"/>
</dbReference>
<dbReference type="EMBL" id="CP007585">
    <property type="protein sequence ID" value="AJC49612.1"/>
    <property type="molecule type" value="Genomic_DNA"/>
</dbReference>
<keyword evidence="3 7" id="KW-0540">Nuclease</keyword>
<evidence type="ECO:0000256" key="3">
    <source>
        <dbReference type="ARBA" id="ARBA00022722"/>
    </source>
</evidence>
<dbReference type="SMART" id="SM00955">
    <property type="entry name" value="RNB"/>
    <property type="match status" value="1"/>
</dbReference>
<dbReference type="Proteomes" id="UP000031129">
    <property type="component" value="Chromosome"/>
</dbReference>
<dbReference type="PANTHER" id="PTHR23355">
    <property type="entry name" value="RIBONUCLEASE"/>
    <property type="match status" value="1"/>
</dbReference>
<dbReference type="HOGENOM" id="CLU_002333_7_3_14"/>
<reference evidence="9 10" key="1">
    <citation type="journal article" date="2015" name="Genome Announc.">
        <title>Complete Genome Sequence of Mycoplasma flocculare Strain Ms42T (ATCC 27399T).</title>
        <authorList>
            <person name="Calcutt M.J."/>
            <person name="Foecking M.F."/>
            <person name="Heidari M.B."/>
            <person name="McIntosh M.A."/>
        </authorList>
    </citation>
    <scope>NUCLEOTIDE SEQUENCE [LARGE SCALE GENOMIC DNA]</scope>
    <source>
        <strain evidence="10">ATCC 27399</strain>
    </source>
</reference>
<dbReference type="PANTHER" id="PTHR23355:SF9">
    <property type="entry name" value="DIS3-LIKE EXONUCLEASE 2"/>
    <property type="match status" value="1"/>
</dbReference>
<sequence length="694" mass="80644">MKIVPEERLKNFLQKERTFIEIVRKFNIPFNLNQKLTSQISNLIENFVIFKTAEGKYYSPKLLRAKVGIYRATQSAFGFVEDKENPIKNKNIFIPARFTANALENDEVRINIYADFLKTDQIFGVITKIIQRNTKFLIGKAFKNGNFWDFEPVNFKGSFFFRWNSIDDLVVDNYYKVKIIDYQKNILKISKIQKIGHKNEPFLYVKIPIIESEVSNEFNTDVIQEASKIEKNVGYIDENRIDLRNELIITIDGEDTKDFDDAISVQETNQGNFLLKVHIADVAHYVKQDSAIDIEAQNRGTSIYLPHTVIPMLPEELSNGICSLKPNVDRFTVTMESLINTKGENLYIKIYPSIINSKWQLTYDQVNNFFAKKFSFNNDNLENMLQIALKLNTVLSQFKKKEGYIDLSIDDVKIILDENGFTKSLKLKKRGISEMLIENFMIRANENVSEFLTKRKIPILYRVHSKPDPEKITDFNQILNALGIKNSLNINTNSKEFAKTIEKIKAENNDNFLKYSILRTMQKAVYSTENIGHFGLAANFYSHFTSPIRRYPDLILHRIIRFFIFEKNKNYDFFKEILNKNSYLTTELEQKAFNLERKIVNIKKTEYAKQLIGQTFSAQITAIIKSGFFVEINGLFDAMVINKNLPDNESDPYQLTEDGFCVYNNKRRFKLGEFIDIKIEGANVWDGKIIAVLA</sequence>
<comment type="function">
    <text evidence="7">3'-5' exoribonuclease that releases 5'-nucleoside monophosphates and is involved in maturation of structured RNAs.</text>
</comment>
<dbReference type="PROSITE" id="PS01175">
    <property type="entry name" value="RIBONUCLEASE_II"/>
    <property type="match status" value="1"/>
</dbReference>
<dbReference type="OrthoDB" id="9764149at2"/>
<dbReference type="GO" id="GO:0003723">
    <property type="term" value="F:RNA binding"/>
    <property type="evidence" value="ECO:0007669"/>
    <property type="project" value="UniProtKB-UniRule"/>
</dbReference>
<keyword evidence="2 7" id="KW-0963">Cytoplasm</keyword>
<dbReference type="InterPro" id="IPR050180">
    <property type="entry name" value="RNR_Ribonuclease"/>
</dbReference>
<evidence type="ECO:0000256" key="4">
    <source>
        <dbReference type="ARBA" id="ARBA00022801"/>
    </source>
</evidence>
<dbReference type="NCBIfam" id="TIGR00358">
    <property type="entry name" value="3_prime_RNase"/>
    <property type="match status" value="1"/>
</dbReference>
<dbReference type="AlphaFoldDB" id="A0A0A8E7Q4"/>
<name>A0A0A8E7Q4_MESFC</name>
<dbReference type="InterPro" id="IPR022966">
    <property type="entry name" value="RNase_II/R_CS"/>
</dbReference>
<dbReference type="RefSeq" id="WP_002557888.1">
    <property type="nucleotide sequence ID" value="NZ_CP007585.1"/>
</dbReference>
<dbReference type="Gene3D" id="2.40.50.140">
    <property type="entry name" value="Nucleic acid-binding proteins"/>
    <property type="match status" value="1"/>
</dbReference>
<evidence type="ECO:0000256" key="7">
    <source>
        <dbReference type="HAMAP-Rule" id="MF_01895"/>
    </source>
</evidence>
<dbReference type="InterPro" id="IPR004476">
    <property type="entry name" value="RNase_II/RNase_R"/>
</dbReference>
<organism evidence="9 10">
    <name type="scientific">Mesomycoplasma flocculare ATCC 27399</name>
    <dbReference type="NCBI Taxonomy" id="743971"/>
    <lineage>
        <taxon>Bacteria</taxon>
        <taxon>Bacillati</taxon>
        <taxon>Mycoplasmatota</taxon>
        <taxon>Mycoplasmoidales</taxon>
        <taxon>Metamycoplasmataceae</taxon>
        <taxon>Mesomycoplasma</taxon>
    </lineage>
</organism>
<dbReference type="SUPFAM" id="SSF50249">
    <property type="entry name" value="Nucleic acid-binding proteins"/>
    <property type="match status" value="3"/>
</dbReference>
<comment type="subcellular location">
    <subcellularLocation>
        <location evidence="7">Cytoplasm</location>
    </subcellularLocation>
</comment>
<accession>A0A0A8E7Q4</accession>
<evidence type="ECO:0000256" key="6">
    <source>
        <dbReference type="ARBA" id="ARBA00022884"/>
    </source>
</evidence>
<dbReference type="Pfam" id="PF00773">
    <property type="entry name" value="RNB"/>
    <property type="match status" value="1"/>
</dbReference>
<dbReference type="PROSITE" id="PS50126">
    <property type="entry name" value="S1"/>
    <property type="match status" value="1"/>
</dbReference>
<evidence type="ECO:0000313" key="10">
    <source>
        <dbReference type="Proteomes" id="UP000031129"/>
    </source>
</evidence>
<dbReference type="GO" id="GO:0005829">
    <property type="term" value="C:cytosol"/>
    <property type="evidence" value="ECO:0007669"/>
    <property type="project" value="TreeGrafter"/>
</dbReference>
<dbReference type="GO" id="GO:0006402">
    <property type="term" value="P:mRNA catabolic process"/>
    <property type="evidence" value="ECO:0007669"/>
    <property type="project" value="TreeGrafter"/>
</dbReference>
<dbReference type="KEGG" id="mfq:MYF_00150"/>
<dbReference type="InterPro" id="IPR001900">
    <property type="entry name" value="RNase_II/R"/>
</dbReference>
<keyword evidence="4 7" id="KW-0378">Hydrolase</keyword>
<dbReference type="EC" id="3.1.13.1" evidence="7"/>
<keyword evidence="5 7" id="KW-0269">Exonuclease</keyword>
<dbReference type="InterPro" id="IPR003029">
    <property type="entry name" value="S1_domain"/>
</dbReference>
<gene>
    <name evidence="7 9" type="primary">rnr</name>
    <name evidence="9" type="ORF">MYF_00150</name>
</gene>
<dbReference type="GO" id="GO:0008859">
    <property type="term" value="F:exoribonuclease II activity"/>
    <property type="evidence" value="ECO:0007669"/>
    <property type="project" value="UniProtKB-UniRule"/>
</dbReference>
<comment type="similarity">
    <text evidence="7">Belongs to the RNR ribonuclease family. RNase R subfamily.</text>
</comment>
<feature type="domain" description="S1 motif" evidence="8">
    <location>
        <begin position="613"/>
        <end position="694"/>
    </location>
</feature>
<evidence type="ECO:0000256" key="5">
    <source>
        <dbReference type="ARBA" id="ARBA00022839"/>
    </source>
</evidence>